<gene>
    <name evidence="2" type="ORF">HMPREF9238_00919</name>
</gene>
<evidence type="ECO:0000313" key="2">
    <source>
        <dbReference type="EMBL" id="EPD31159.1"/>
    </source>
</evidence>
<dbReference type="AlphaFoldDB" id="A0A9W5VWR8"/>
<reference evidence="2 3" key="1">
    <citation type="submission" date="2013-05" db="EMBL/GenBank/DDBJ databases">
        <title>The Genome Sequence of Actinomyces europaeus ACS-120-V-COL10B.</title>
        <authorList>
            <consortium name="The Broad Institute Genomics Platform"/>
            <person name="Earl A."/>
            <person name="Ward D."/>
            <person name="Feldgarden M."/>
            <person name="Gevers D."/>
            <person name="Saerens B."/>
            <person name="Vaneechoutte M."/>
            <person name="Walker B."/>
            <person name="Young S."/>
            <person name="Zeng Q."/>
            <person name="Gargeya S."/>
            <person name="Fitzgerald M."/>
            <person name="Haas B."/>
            <person name="Abouelleil A."/>
            <person name="Allen A.W."/>
            <person name="Alvarado L."/>
            <person name="Arachchi H.M."/>
            <person name="Berlin A.M."/>
            <person name="Chapman S.B."/>
            <person name="Gainer-Dewar J."/>
            <person name="Goldberg J."/>
            <person name="Griggs A."/>
            <person name="Gujja S."/>
            <person name="Hansen M."/>
            <person name="Howarth C."/>
            <person name="Imamovic A."/>
            <person name="Ireland A."/>
            <person name="Larimer J."/>
            <person name="McCowan C."/>
            <person name="Murphy C."/>
            <person name="Pearson M."/>
            <person name="Poon T.W."/>
            <person name="Priest M."/>
            <person name="Roberts A."/>
            <person name="Saif S."/>
            <person name="Shea T."/>
            <person name="Sisk P."/>
            <person name="Sykes S."/>
            <person name="Wortman J."/>
            <person name="Nusbaum C."/>
            <person name="Birren B."/>
        </authorList>
    </citation>
    <scope>NUCLEOTIDE SEQUENCE [LARGE SCALE GENOMIC DNA]</scope>
    <source>
        <strain evidence="2 3">ACS-120-V-Col10b</strain>
    </source>
</reference>
<keyword evidence="1" id="KW-1133">Transmembrane helix</keyword>
<proteinExistence type="predicted"/>
<keyword evidence="1" id="KW-0472">Membrane</keyword>
<evidence type="ECO:0000313" key="3">
    <source>
        <dbReference type="Proteomes" id="UP000014387"/>
    </source>
</evidence>
<organism evidence="2 3">
    <name type="scientific">Gleimia europaea ACS-120-V-Col10b</name>
    <dbReference type="NCBI Taxonomy" id="883069"/>
    <lineage>
        <taxon>Bacteria</taxon>
        <taxon>Bacillati</taxon>
        <taxon>Actinomycetota</taxon>
        <taxon>Actinomycetes</taxon>
        <taxon>Actinomycetales</taxon>
        <taxon>Actinomycetaceae</taxon>
        <taxon>Gleimia</taxon>
    </lineage>
</organism>
<feature type="transmembrane region" description="Helical" evidence="1">
    <location>
        <begin position="122"/>
        <end position="141"/>
    </location>
</feature>
<keyword evidence="3" id="KW-1185">Reference proteome</keyword>
<dbReference type="Proteomes" id="UP000014387">
    <property type="component" value="Unassembled WGS sequence"/>
</dbReference>
<comment type="caution">
    <text evidence="2">The sequence shown here is derived from an EMBL/GenBank/DDBJ whole genome shotgun (WGS) entry which is preliminary data.</text>
</comment>
<name>A0A9W5VWR8_9ACTO</name>
<accession>A0A9W5VWR8</accession>
<feature type="transmembrane region" description="Helical" evidence="1">
    <location>
        <begin position="153"/>
        <end position="175"/>
    </location>
</feature>
<feature type="transmembrane region" description="Helical" evidence="1">
    <location>
        <begin position="90"/>
        <end position="110"/>
    </location>
</feature>
<feature type="transmembrane region" description="Helical" evidence="1">
    <location>
        <begin position="60"/>
        <end position="78"/>
    </location>
</feature>
<sequence>MSLELEQAVAEKKWDSVSNSEKTIRMLAAQYKKTPKRVWQVAEKNVLGRIENAGRFRREAYHWGISFILIFGAIVAVIRACTPESTKSGLLFAQILVAFWLPILAAFNLLHPRYSRWVFKIAVWWAGVLGGVLTVVVPLWIESEKSPRLGTLVQIIFYGWTWMAAVILGALRLTVRYNRMLERIAENEKEHQVLMVTRVILK</sequence>
<evidence type="ECO:0000256" key="1">
    <source>
        <dbReference type="SAM" id="Phobius"/>
    </source>
</evidence>
<keyword evidence="1" id="KW-0812">Transmembrane</keyword>
<dbReference type="RefSeq" id="WP_016444270.1">
    <property type="nucleotide sequence ID" value="NZ_KE150266.1"/>
</dbReference>
<protein>
    <submittedName>
        <fullName evidence="2">Uncharacterized protein</fullName>
    </submittedName>
</protein>
<dbReference type="EMBL" id="AGWN01000001">
    <property type="protein sequence ID" value="EPD31159.1"/>
    <property type="molecule type" value="Genomic_DNA"/>
</dbReference>